<evidence type="ECO:0000259" key="13">
    <source>
        <dbReference type="Pfam" id="PF00755"/>
    </source>
</evidence>
<name>T0Q9U8_SAPDV</name>
<dbReference type="Proteomes" id="UP000030762">
    <property type="component" value="Unassembled WGS sequence"/>
</dbReference>
<feature type="active site" description="Proton acceptor" evidence="10">
    <location>
        <position position="480"/>
    </location>
</feature>
<dbReference type="Pfam" id="PF00755">
    <property type="entry name" value="Carn_acyltransf"/>
    <property type="match status" value="1"/>
</dbReference>
<evidence type="ECO:0000256" key="4">
    <source>
        <dbReference type="ARBA" id="ARBA00022692"/>
    </source>
</evidence>
<dbReference type="RefSeq" id="XP_008615247.1">
    <property type="nucleotide sequence ID" value="XM_008617025.1"/>
</dbReference>
<dbReference type="AlphaFoldDB" id="T0Q9U8"/>
<dbReference type="PANTHER" id="PTHR22589:SF31">
    <property type="entry name" value="CARNITINE O-PALMITOYLTRANSFERASE"/>
    <property type="match status" value="1"/>
</dbReference>
<dbReference type="STRING" id="1156394.T0Q9U8"/>
<evidence type="ECO:0000256" key="6">
    <source>
        <dbReference type="ARBA" id="ARBA00022989"/>
    </source>
</evidence>
<comment type="similarity">
    <text evidence="2 11">Belongs to the carnitine/choline acetyltransferase family.</text>
</comment>
<dbReference type="GO" id="GO:0005739">
    <property type="term" value="C:mitochondrion"/>
    <property type="evidence" value="ECO:0007669"/>
    <property type="project" value="TreeGrafter"/>
</dbReference>
<dbReference type="Gene3D" id="3.30.559.70">
    <property type="entry name" value="Choline/Carnitine o-acyltransferase, domain 2"/>
    <property type="match status" value="1"/>
</dbReference>
<proteinExistence type="inferred from homology"/>
<organism evidence="14 15">
    <name type="scientific">Saprolegnia diclina (strain VS20)</name>
    <dbReference type="NCBI Taxonomy" id="1156394"/>
    <lineage>
        <taxon>Eukaryota</taxon>
        <taxon>Sar</taxon>
        <taxon>Stramenopiles</taxon>
        <taxon>Oomycota</taxon>
        <taxon>Saprolegniomycetes</taxon>
        <taxon>Saprolegniales</taxon>
        <taxon>Saprolegniaceae</taxon>
        <taxon>Saprolegnia</taxon>
    </lineage>
</organism>
<dbReference type="FunFam" id="3.30.559.10:FF:000002">
    <property type="entry name" value="carnitine O-palmitoyltransferase 1, liver isoform"/>
    <property type="match status" value="1"/>
</dbReference>
<keyword evidence="7" id="KW-0443">Lipid metabolism</keyword>
<evidence type="ECO:0000313" key="14">
    <source>
        <dbReference type="EMBL" id="EQC31406.1"/>
    </source>
</evidence>
<dbReference type="OrthoDB" id="240216at2759"/>
<accession>T0Q9U8</accession>
<dbReference type="InterPro" id="IPR039551">
    <property type="entry name" value="Cho/carn_acyl_trans"/>
</dbReference>
<dbReference type="InParanoid" id="T0Q9U8"/>
<dbReference type="InterPro" id="IPR042231">
    <property type="entry name" value="Cho/carn_acyl_trans_2"/>
</dbReference>
<feature type="domain" description="Choline/carnitine acyltransferase" evidence="13">
    <location>
        <begin position="189"/>
        <end position="772"/>
    </location>
</feature>
<dbReference type="GO" id="GO:0004095">
    <property type="term" value="F:carnitine O-palmitoyltransferase activity"/>
    <property type="evidence" value="ECO:0007669"/>
    <property type="project" value="TreeGrafter"/>
</dbReference>
<evidence type="ECO:0000256" key="2">
    <source>
        <dbReference type="ARBA" id="ARBA00005232"/>
    </source>
</evidence>
<dbReference type="PROSITE" id="PS00440">
    <property type="entry name" value="ACYLTRANSF_C_2"/>
    <property type="match status" value="1"/>
</dbReference>
<keyword evidence="4 12" id="KW-0812">Transmembrane</keyword>
<sequence>MAEANAAVHVYEGNRRGVKLLLSEEGAIEVHFLIPPPKELRARALRYAYHLQRTVQRFVYPAPPSVAILVVAVVIAAVLASPATSWWRDSTLSWAIWHVGNAIVPFSSYLPHSVYLAYLAAWAALAGLIVLMSIHRLVLRVLLSYRGWLYLAPRQVSHVVTLWGGLVKILGGKDPLTYSYQSALPRMSVPALNGTIERYLKSVHPLVDEKEYAEIEGLAKDFEASVGPRLHKYLVLKSWFADNYITDWWEKYVYLKGRTSLMINSNYYVLPPREYIPSTVPVARAAGMLRQLLTFKMNLDREQLPPLMLRGIVPMCMAQYERIFSTTRLPGREEDTLARYESSKHIAVNCKGRWFKVPLYTKGTYGQLLSARDMERQLAAVVAAASSDKAPEAHLSALTAANRTTWAEHRDAFFSDGVNKKSLHVIESAILVLYFDEGSPNEMEALGRSLIHGDGATRWFDKSLTMVAFANGRIGMNVEHAWADAPVVAHLWEEACTREVLDQMYTVDGHCKPSDADVATLPAVKSLQWDWTPALDAAVQTELAIAQAAIATFDLAVISHTDYGKIAITKKFKMSPDAFMQMALQYAYYKNSRGTFTQTYEASMTRLYKHGRTETVRPVTDASKAFILSLVDETKSNAERRALAYAAGEAHQDLYRRAMCGEGVDRHLFTLYCVSVGMGVESPFLKQALQRPWRLSTSQQPQQQTTNWKDVAKLLSKEEYDGMVCPGGGFGPVATDGYGVSYMIAGDSNLFFHISSNKSAEGTSSHAFAADLFAALKELALIFESE</sequence>
<evidence type="ECO:0000256" key="1">
    <source>
        <dbReference type="ARBA" id="ARBA00004141"/>
    </source>
</evidence>
<evidence type="ECO:0000256" key="3">
    <source>
        <dbReference type="ARBA" id="ARBA00022679"/>
    </source>
</evidence>
<keyword evidence="5" id="KW-0276">Fatty acid metabolism</keyword>
<evidence type="ECO:0000256" key="12">
    <source>
        <dbReference type="SAM" id="Phobius"/>
    </source>
</evidence>
<keyword evidence="3 11" id="KW-0808">Transferase</keyword>
<dbReference type="GO" id="GO:0006631">
    <property type="term" value="P:fatty acid metabolic process"/>
    <property type="evidence" value="ECO:0007669"/>
    <property type="project" value="UniProtKB-KW"/>
</dbReference>
<keyword evidence="15" id="KW-1185">Reference proteome</keyword>
<dbReference type="VEuPathDB" id="FungiDB:SDRG_11007"/>
<comment type="subcellular location">
    <subcellularLocation>
        <location evidence="1">Membrane</location>
        <topology evidence="1">Multi-pass membrane protein</topology>
    </subcellularLocation>
</comment>
<evidence type="ECO:0000256" key="7">
    <source>
        <dbReference type="ARBA" id="ARBA00023098"/>
    </source>
</evidence>
<dbReference type="SUPFAM" id="SSF52777">
    <property type="entry name" value="CoA-dependent acyltransferases"/>
    <property type="match status" value="2"/>
</dbReference>
<evidence type="ECO:0000256" key="11">
    <source>
        <dbReference type="RuleBase" id="RU003801"/>
    </source>
</evidence>
<feature type="transmembrane region" description="Helical" evidence="12">
    <location>
        <begin position="58"/>
        <end position="80"/>
    </location>
</feature>
<gene>
    <name evidence="14" type="ORF">SDRG_11007</name>
</gene>
<dbReference type="PANTHER" id="PTHR22589">
    <property type="entry name" value="CARNITINE O-ACYLTRANSFERASE"/>
    <property type="match status" value="1"/>
</dbReference>
<keyword evidence="8 12" id="KW-0472">Membrane</keyword>
<evidence type="ECO:0000313" key="15">
    <source>
        <dbReference type="Proteomes" id="UP000030762"/>
    </source>
</evidence>
<dbReference type="InterPro" id="IPR000542">
    <property type="entry name" value="Carn_acyl_trans"/>
</dbReference>
<reference evidence="14 15" key="1">
    <citation type="submission" date="2012-04" db="EMBL/GenBank/DDBJ databases">
        <title>The Genome Sequence of Saprolegnia declina VS20.</title>
        <authorList>
            <consortium name="The Broad Institute Genome Sequencing Platform"/>
            <person name="Russ C."/>
            <person name="Nusbaum C."/>
            <person name="Tyler B."/>
            <person name="van West P."/>
            <person name="Dieguez-Uribeondo J."/>
            <person name="de Bruijn I."/>
            <person name="Tripathy S."/>
            <person name="Jiang R."/>
            <person name="Young S.K."/>
            <person name="Zeng Q."/>
            <person name="Gargeya S."/>
            <person name="Fitzgerald M."/>
            <person name="Haas B."/>
            <person name="Abouelleil A."/>
            <person name="Alvarado L."/>
            <person name="Arachchi H.M."/>
            <person name="Berlin A."/>
            <person name="Chapman S.B."/>
            <person name="Goldberg J."/>
            <person name="Griggs A."/>
            <person name="Gujja S."/>
            <person name="Hansen M."/>
            <person name="Howarth C."/>
            <person name="Imamovic A."/>
            <person name="Larimer J."/>
            <person name="McCowen C."/>
            <person name="Montmayeur A."/>
            <person name="Murphy C."/>
            <person name="Neiman D."/>
            <person name="Pearson M."/>
            <person name="Priest M."/>
            <person name="Roberts A."/>
            <person name="Saif S."/>
            <person name="Shea T."/>
            <person name="Sisk P."/>
            <person name="Sykes S."/>
            <person name="Wortman J."/>
            <person name="Nusbaum C."/>
            <person name="Birren B."/>
        </authorList>
    </citation>
    <scope>NUCLEOTIDE SEQUENCE [LARGE SCALE GENOMIC DNA]</scope>
    <source>
        <strain evidence="14 15">VS20</strain>
    </source>
</reference>
<dbReference type="EMBL" id="JH767169">
    <property type="protein sequence ID" value="EQC31406.1"/>
    <property type="molecule type" value="Genomic_DNA"/>
</dbReference>
<feature type="transmembrane region" description="Helical" evidence="12">
    <location>
        <begin position="92"/>
        <end position="110"/>
    </location>
</feature>
<evidence type="ECO:0000256" key="10">
    <source>
        <dbReference type="PIRSR" id="PIRSR600542-1"/>
    </source>
</evidence>
<feature type="transmembrane region" description="Helical" evidence="12">
    <location>
        <begin position="116"/>
        <end position="139"/>
    </location>
</feature>
<evidence type="ECO:0000256" key="5">
    <source>
        <dbReference type="ARBA" id="ARBA00022832"/>
    </source>
</evidence>
<evidence type="ECO:0000256" key="9">
    <source>
        <dbReference type="ARBA" id="ARBA00023315"/>
    </source>
</evidence>
<keyword evidence="9 11" id="KW-0012">Acyltransferase</keyword>
<dbReference type="Gene3D" id="3.30.559.10">
    <property type="entry name" value="Chloramphenicol acetyltransferase-like domain"/>
    <property type="match status" value="1"/>
</dbReference>
<dbReference type="GO" id="GO:0009437">
    <property type="term" value="P:carnitine metabolic process"/>
    <property type="evidence" value="ECO:0007669"/>
    <property type="project" value="TreeGrafter"/>
</dbReference>
<dbReference type="GeneID" id="19951734"/>
<keyword evidence="6 12" id="KW-1133">Transmembrane helix</keyword>
<evidence type="ECO:0000256" key="8">
    <source>
        <dbReference type="ARBA" id="ARBA00023136"/>
    </source>
</evidence>
<dbReference type="OMA" id="KMDGTPT"/>
<dbReference type="InterPro" id="IPR023213">
    <property type="entry name" value="CAT-like_dom_sf"/>
</dbReference>
<dbReference type="GO" id="GO:0016020">
    <property type="term" value="C:membrane"/>
    <property type="evidence" value="ECO:0007669"/>
    <property type="project" value="UniProtKB-SubCell"/>
</dbReference>
<dbReference type="eggNOG" id="KOG3716">
    <property type="taxonomic scope" value="Eukaryota"/>
</dbReference>
<protein>
    <recommendedName>
        <fullName evidence="13">Choline/carnitine acyltransferase domain-containing protein</fullName>
    </recommendedName>
</protein>